<dbReference type="PANTHER" id="PTHR30349">
    <property type="entry name" value="PHAGE INTEGRASE-RELATED"/>
    <property type="match status" value="1"/>
</dbReference>
<dbReference type="InterPro" id="IPR011010">
    <property type="entry name" value="DNA_brk_join_enz"/>
</dbReference>
<name>A0ABW3ESB4_9ACTN</name>
<dbReference type="SUPFAM" id="SSF56349">
    <property type="entry name" value="DNA breaking-rejoining enzymes"/>
    <property type="match status" value="1"/>
</dbReference>
<dbReference type="Proteomes" id="UP001596972">
    <property type="component" value="Unassembled WGS sequence"/>
</dbReference>
<dbReference type="InterPro" id="IPR004107">
    <property type="entry name" value="Integrase_SAM-like_N"/>
</dbReference>
<accession>A0ABW3ESB4</accession>
<evidence type="ECO:0000256" key="1">
    <source>
        <dbReference type="ARBA" id="ARBA00008857"/>
    </source>
</evidence>
<comment type="similarity">
    <text evidence="1">Belongs to the 'phage' integrase family.</text>
</comment>
<feature type="domain" description="Core-binding (CB)" evidence="7">
    <location>
        <begin position="22"/>
        <end position="109"/>
    </location>
</feature>
<dbReference type="InterPro" id="IPR013762">
    <property type="entry name" value="Integrase-like_cat_sf"/>
</dbReference>
<gene>
    <name evidence="8" type="ORF">ACFQ11_18490</name>
</gene>
<evidence type="ECO:0000256" key="3">
    <source>
        <dbReference type="ARBA" id="ARBA00023125"/>
    </source>
</evidence>
<proteinExistence type="inferred from homology"/>
<dbReference type="Gene3D" id="1.10.150.130">
    <property type="match status" value="1"/>
</dbReference>
<evidence type="ECO:0000256" key="2">
    <source>
        <dbReference type="ARBA" id="ARBA00022908"/>
    </source>
</evidence>
<dbReference type="Pfam" id="PF00589">
    <property type="entry name" value="Phage_integrase"/>
    <property type="match status" value="1"/>
</dbReference>
<dbReference type="EMBL" id="JBHTJA010000034">
    <property type="protein sequence ID" value="MFD0902394.1"/>
    <property type="molecule type" value="Genomic_DNA"/>
</dbReference>
<dbReference type="InterPro" id="IPR044068">
    <property type="entry name" value="CB"/>
</dbReference>
<evidence type="ECO:0000256" key="4">
    <source>
        <dbReference type="ARBA" id="ARBA00023172"/>
    </source>
</evidence>
<dbReference type="InterPro" id="IPR010998">
    <property type="entry name" value="Integrase_recombinase_N"/>
</dbReference>
<evidence type="ECO:0000259" key="6">
    <source>
        <dbReference type="PROSITE" id="PS51898"/>
    </source>
</evidence>
<dbReference type="PROSITE" id="PS51900">
    <property type="entry name" value="CB"/>
    <property type="match status" value="1"/>
</dbReference>
<evidence type="ECO:0000259" key="7">
    <source>
        <dbReference type="PROSITE" id="PS51900"/>
    </source>
</evidence>
<organism evidence="8 9">
    <name type="scientific">Actinomadura sediminis</name>
    <dbReference type="NCBI Taxonomy" id="1038904"/>
    <lineage>
        <taxon>Bacteria</taxon>
        <taxon>Bacillati</taxon>
        <taxon>Actinomycetota</taxon>
        <taxon>Actinomycetes</taxon>
        <taxon>Streptosporangiales</taxon>
        <taxon>Thermomonosporaceae</taxon>
        <taxon>Actinomadura</taxon>
    </lineage>
</organism>
<keyword evidence="4" id="KW-0233">DNA recombination</keyword>
<sequence>MADAPSPDAAPEEPPAAPCAADDLLELLPSWHRDMLNDGASPLTLKTYGQSVRTLAAHLAALDDPPATMEDITREHIKDWLTAMREAGLKESTRSTKFANCRAFFNWLVAEDELPASPMDGVKQPSVKDQPVPVVAREGVLAMLDGCDNTYEGRRDEAIIRSFADGGMRVGELTKLTVDDVDMEQQVFWVHGKGGRKRAVPFGAKTARAVDRYLRARRRHPKARTTDRLFLSRVGPISVDRVEKMIAQRAEAAGLGHLYPHQLRHTAAHQLRLAGMNDQDMKRIFGWRSSRMLERYGASAADERAREAHRRLSFGDQL</sequence>
<keyword evidence="9" id="KW-1185">Reference proteome</keyword>
<protein>
    <submittedName>
        <fullName evidence="8">Tyrosine-type recombinase/integrase</fullName>
    </submittedName>
</protein>
<dbReference type="PROSITE" id="PS51898">
    <property type="entry name" value="TYR_RECOMBINASE"/>
    <property type="match status" value="1"/>
</dbReference>
<keyword evidence="2" id="KW-0229">DNA integration</keyword>
<keyword evidence="3 5" id="KW-0238">DNA-binding</keyword>
<dbReference type="Gene3D" id="1.10.443.10">
    <property type="entry name" value="Intergrase catalytic core"/>
    <property type="match status" value="1"/>
</dbReference>
<reference evidence="9" key="1">
    <citation type="journal article" date="2019" name="Int. J. Syst. Evol. Microbiol.">
        <title>The Global Catalogue of Microorganisms (GCM) 10K type strain sequencing project: providing services to taxonomists for standard genome sequencing and annotation.</title>
        <authorList>
            <consortium name="The Broad Institute Genomics Platform"/>
            <consortium name="The Broad Institute Genome Sequencing Center for Infectious Disease"/>
            <person name="Wu L."/>
            <person name="Ma J."/>
        </authorList>
    </citation>
    <scope>NUCLEOTIDE SEQUENCE [LARGE SCALE GENOMIC DNA]</scope>
    <source>
        <strain evidence="9">JCM 31202</strain>
    </source>
</reference>
<evidence type="ECO:0000256" key="5">
    <source>
        <dbReference type="PROSITE-ProRule" id="PRU01248"/>
    </source>
</evidence>
<evidence type="ECO:0000313" key="8">
    <source>
        <dbReference type="EMBL" id="MFD0902394.1"/>
    </source>
</evidence>
<evidence type="ECO:0000313" key="9">
    <source>
        <dbReference type="Proteomes" id="UP001596972"/>
    </source>
</evidence>
<feature type="domain" description="Tyr recombinase" evidence="6">
    <location>
        <begin position="130"/>
        <end position="310"/>
    </location>
</feature>
<dbReference type="RefSeq" id="WP_378300126.1">
    <property type="nucleotide sequence ID" value="NZ_JBHTJA010000034.1"/>
</dbReference>
<dbReference type="InterPro" id="IPR002104">
    <property type="entry name" value="Integrase_catalytic"/>
</dbReference>
<dbReference type="Pfam" id="PF02899">
    <property type="entry name" value="Phage_int_SAM_1"/>
    <property type="match status" value="1"/>
</dbReference>
<dbReference type="PANTHER" id="PTHR30349:SF41">
    <property type="entry name" value="INTEGRASE_RECOMBINASE PROTEIN MJ0367-RELATED"/>
    <property type="match status" value="1"/>
</dbReference>
<comment type="caution">
    <text evidence="8">The sequence shown here is derived from an EMBL/GenBank/DDBJ whole genome shotgun (WGS) entry which is preliminary data.</text>
</comment>
<dbReference type="InterPro" id="IPR050090">
    <property type="entry name" value="Tyrosine_recombinase_XerCD"/>
</dbReference>